<name>A0A9N8VZ59_9GLOM</name>
<keyword evidence="3 5" id="KW-1133">Transmembrane helix</keyword>
<gene>
    <name evidence="7" type="ORF">AGERDE_LOCUS2761</name>
</gene>
<dbReference type="AlphaFoldDB" id="A0A9N8VZ59"/>
<evidence type="ECO:0000256" key="2">
    <source>
        <dbReference type="ARBA" id="ARBA00022692"/>
    </source>
</evidence>
<feature type="transmembrane region" description="Helical" evidence="5">
    <location>
        <begin position="259"/>
        <end position="277"/>
    </location>
</feature>
<dbReference type="InterPro" id="IPR001104">
    <property type="entry name" value="3-oxo-5_a-steroid_4-DH_C"/>
</dbReference>
<keyword evidence="8" id="KW-1185">Reference proteome</keyword>
<feature type="transmembrane region" description="Helical" evidence="5">
    <location>
        <begin position="67"/>
        <end position="85"/>
    </location>
</feature>
<dbReference type="GO" id="GO:0003865">
    <property type="term" value="F:3-oxo-5-alpha-steroid 4-dehydrogenase activity"/>
    <property type="evidence" value="ECO:0007669"/>
    <property type="project" value="TreeGrafter"/>
</dbReference>
<organism evidence="7 8">
    <name type="scientific">Ambispora gerdemannii</name>
    <dbReference type="NCBI Taxonomy" id="144530"/>
    <lineage>
        <taxon>Eukaryota</taxon>
        <taxon>Fungi</taxon>
        <taxon>Fungi incertae sedis</taxon>
        <taxon>Mucoromycota</taxon>
        <taxon>Glomeromycotina</taxon>
        <taxon>Glomeromycetes</taxon>
        <taxon>Archaeosporales</taxon>
        <taxon>Ambisporaceae</taxon>
        <taxon>Ambispora</taxon>
    </lineage>
</organism>
<evidence type="ECO:0000256" key="5">
    <source>
        <dbReference type="SAM" id="Phobius"/>
    </source>
</evidence>
<dbReference type="PROSITE" id="PS50244">
    <property type="entry name" value="S5A_REDUCTASE"/>
    <property type="match status" value="1"/>
</dbReference>
<dbReference type="PANTHER" id="PTHR14624">
    <property type="entry name" value="DFG10 PROTEIN"/>
    <property type="match status" value="1"/>
</dbReference>
<dbReference type="GO" id="GO:0006488">
    <property type="term" value="P:dolichol-linked oligosaccharide biosynthetic process"/>
    <property type="evidence" value="ECO:0007669"/>
    <property type="project" value="InterPro"/>
</dbReference>
<comment type="subcellular location">
    <subcellularLocation>
        <location evidence="1">Endomembrane system</location>
        <topology evidence="1">Multi-pass membrane protein</topology>
    </subcellularLocation>
</comment>
<evidence type="ECO:0000313" key="7">
    <source>
        <dbReference type="EMBL" id="CAG8471453.1"/>
    </source>
</evidence>
<feature type="transmembrane region" description="Helical" evidence="5">
    <location>
        <begin position="182"/>
        <end position="202"/>
    </location>
</feature>
<evidence type="ECO:0000256" key="3">
    <source>
        <dbReference type="ARBA" id="ARBA00022989"/>
    </source>
</evidence>
<reference evidence="7" key="1">
    <citation type="submission" date="2021-06" db="EMBL/GenBank/DDBJ databases">
        <authorList>
            <person name="Kallberg Y."/>
            <person name="Tangrot J."/>
            <person name="Rosling A."/>
        </authorList>
    </citation>
    <scope>NUCLEOTIDE SEQUENCE</scope>
    <source>
        <strain evidence="7">MT106</strain>
    </source>
</reference>
<dbReference type="OrthoDB" id="541710at2759"/>
<evidence type="ECO:0000259" key="6">
    <source>
        <dbReference type="Pfam" id="PF02544"/>
    </source>
</evidence>
<dbReference type="Pfam" id="PF02544">
    <property type="entry name" value="Steroid_dh"/>
    <property type="match status" value="1"/>
</dbReference>
<evidence type="ECO:0000256" key="1">
    <source>
        <dbReference type="ARBA" id="ARBA00004127"/>
    </source>
</evidence>
<evidence type="ECO:0000313" key="8">
    <source>
        <dbReference type="Proteomes" id="UP000789831"/>
    </source>
</evidence>
<dbReference type="GO" id="GO:0005783">
    <property type="term" value="C:endoplasmic reticulum"/>
    <property type="evidence" value="ECO:0007669"/>
    <property type="project" value="TreeGrafter"/>
</dbReference>
<keyword evidence="4 5" id="KW-0472">Membrane</keyword>
<feature type="domain" description="3-oxo-5-alpha-steroid 4-dehydrogenase C-terminal" evidence="6">
    <location>
        <begin position="178"/>
        <end position="305"/>
    </location>
</feature>
<feature type="transmembrane region" description="Helical" evidence="5">
    <location>
        <begin position="231"/>
        <end position="253"/>
    </location>
</feature>
<protein>
    <submittedName>
        <fullName evidence="7">964_t:CDS:1</fullName>
    </submittedName>
</protein>
<feature type="transmembrane region" description="Helical" evidence="5">
    <location>
        <begin position="151"/>
        <end position="170"/>
    </location>
</feature>
<keyword evidence="2 5" id="KW-0812">Transmembrane</keyword>
<dbReference type="Proteomes" id="UP000789831">
    <property type="component" value="Unassembled WGS sequence"/>
</dbReference>
<dbReference type="EMBL" id="CAJVPL010000241">
    <property type="protein sequence ID" value="CAG8471453.1"/>
    <property type="molecule type" value="Genomic_DNA"/>
</dbReference>
<accession>A0A9N8VZ59</accession>
<evidence type="ECO:0000256" key="4">
    <source>
        <dbReference type="ARBA" id="ARBA00023136"/>
    </source>
</evidence>
<sequence length="305" mass="36163">MVNYGKFRDQNQKKIKKDGDNNCDTKHDSMIERNSSFRRRTSSNSSLTKLTDLFVDLTVPKRWFRHFYVLGVLWVTFVTYELLIVRDTNDCLFVRLLRHFEDYYSTTISLSYQQPRGECVLALLMLQIQTTRRMFECFWVERPSLDSKMHIGHYMVGITFYFMMGIAVWIEGSGWFLNTTFASVNEFLAIHIPFAIFLFIYASHHQHIQHKILASLRTSSSPRYSLPTGDWFDVMSSAHYFSEILIYISFVILTKAKNFTLWLALIATIFNLIQFAIDSYHWEHRVFKGDVKLQKKKWIIIPFIY</sequence>
<dbReference type="PANTHER" id="PTHR14624:SF0">
    <property type="entry name" value="POLYPRENOL REDUCTASE"/>
    <property type="match status" value="1"/>
</dbReference>
<dbReference type="InterPro" id="IPR039698">
    <property type="entry name" value="Dfg10/SRD5A3"/>
</dbReference>
<comment type="caution">
    <text evidence="7">The sequence shown here is derived from an EMBL/GenBank/DDBJ whole genome shotgun (WGS) entry which is preliminary data.</text>
</comment>
<proteinExistence type="predicted"/>
<dbReference type="GO" id="GO:0016095">
    <property type="term" value="P:polyprenol catabolic process"/>
    <property type="evidence" value="ECO:0007669"/>
    <property type="project" value="TreeGrafter"/>
</dbReference>